<dbReference type="InterPro" id="IPR016032">
    <property type="entry name" value="Sig_transdc_resp-reg_C-effctor"/>
</dbReference>
<comment type="caution">
    <text evidence="2">The sequence shown here is derived from an EMBL/GenBank/DDBJ whole genome shotgun (WGS) entry which is preliminary data.</text>
</comment>
<dbReference type="PANTHER" id="PTHR34293">
    <property type="entry name" value="HTH-TYPE TRANSCRIPTIONAL REGULATOR TRMBL2"/>
    <property type="match status" value="1"/>
</dbReference>
<evidence type="ECO:0000313" key="2">
    <source>
        <dbReference type="EMBL" id="GAA1500833.1"/>
    </source>
</evidence>
<dbReference type="InterPro" id="IPR000792">
    <property type="entry name" value="Tscrpt_reg_LuxR_C"/>
</dbReference>
<feature type="domain" description="HTH luxR-type" evidence="1">
    <location>
        <begin position="251"/>
        <end position="308"/>
    </location>
</feature>
<dbReference type="Gene3D" id="1.10.10.10">
    <property type="entry name" value="Winged helix-like DNA-binding domain superfamily/Winged helix DNA-binding domain"/>
    <property type="match status" value="2"/>
</dbReference>
<dbReference type="PANTHER" id="PTHR34293:SF1">
    <property type="entry name" value="HTH-TYPE TRANSCRIPTIONAL REGULATOR TRMBL2"/>
    <property type="match status" value="1"/>
</dbReference>
<dbReference type="InterPro" id="IPR036390">
    <property type="entry name" value="WH_DNA-bd_sf"/>
</dbReference>
<evidence type="ECO:0000259" key="1">
    <source>
        <dbReference type="SMART" id="SM00421"/>
    </source>
</evidence>
<dbReference type="InterPro" id="IPR051797">
    <property type="entry name" value="TrmB-like"/>
</dbReference>
<proteinExistence type="predicted"/>
<dbReference type="SUPFAM" id="SSF46894">
    <property type="entry name" value="C-terminal effector domain of the bipartite response regulators"/>
    <property type="match status" value="1"/>
</dbReference>
<dbReference type="InterPro" id="IPR036388">
    <property type="entry name" value="WH-like_DNA-bd_sf"/>
</dbReference>
<dbReference type="SMART" id="SM00421">
    <property type="entry name" value="HTH_LUXR"/>
    <property type="match status" value="1"/>
</dbReference>
<reference evidence="2 3" key="1">
    <citation type="journal article" date="2019" name="Int. J. Syst. Evol. Microbiol.">
        <title>The Global Catalogue of Microorganisms (GCM) 10K type strain sequencing project: providing services to taxonomists for standard genome sequencing and annotation.</title>
        <authorList>
            <consortium name="The Broad Institute Genomics Platform"/>
            <consortium name="The Broad Institute Genome Sequencing Center for Infectious Disease"/>
            <person name="Wu L."/>
            <person name="Ma J."/>
        </authorList>
    </citation>
    <scope>NUCLEOTIDE SEQUENCE [LARGE SCALE GENOMIC DNA]</scope>
    <source>
        <strain evidence="2 3">JCM 15481</strain>
    </source>
</reference>
<dbReference type="Proteomes" id="UP001500443">
    <property type="component" value="Unassembled WGS sequence"/>
</dbReference>
<accession>A0ABN1ZLL0</accession>
<dbReference type="SUPFAM" id="SSF46785">
    <property type="entry name" value="Winged helix' DNA-binding domain"/>
    <property type="match status" value="1"/>
</dbReference>
<organism evidence="2 3">
    <name type="scientific">Streptomyces synnematoformans</name>
    <dbReference type="NCBI Taxonomy" id="415721"/>
    <lineage>
        <taxon>Bacteria</taxon>
        <taxon>Bacillati</taxon>
        <taxon>Actinomycetota</taxon>
        <taxon>Actinomycetes</taxon>
        <taxon>Kitasatosporales</taxon>
        <taxon>Streptomycetaceae</taxon>
        <taxon>Streptomyces</taxon>
    </lineage>
</organism>
<keyword evidence="3" id="KW-1185">Reference proteome</keyword>
<name>A0ABN1ZLL0_9ACTN</name>
<dbReference type="EMBL" id="BAAAPF010000287">
    <property type="protein sequence ID" value="GAA1500833.1"/>
    <property type="molecule type" value="Genomic_DNA"/>
</dbReference>
<protein>
    <submittedName>
        <fullName evidence="2">LuxR family transcriptional regulator</fullName>
    </submittedName>
</protein>
<evidence type="ECO:0000313" key="3">
    <source>
        <dbReference type="Proteomes" id="UP001500443"/>
    </source>
</evidence>
<dbReference type="RefSeq" id="WP_027757388.1">
    <property type="nucleotide sequence ID" value="NZ_BAAAPF010000287.1"/>
</dbReference>
<sequence length="321" mass="34680">MLEVLGVPPYAESVYRALLAAPGRTVAQLAGELGRSERATRRGVTELAELGLVSRLPGRPVRLLATRPDTAVDLLVARRRRELGELQRNARALAATLSTGRQPDELLEILTGRQAIAERFAQLVRGCERELLVFDRPPYAADATGSEEGVTARLHEDVVVRGIYAPESLEYPGALAAARRAAANGERSRVHPQVPMKLAVADRALALLPIALDDQVDSALVIRPCALLDALVGLFELLWQQAAPLLPQAAPDRPSCSDLGLLTLLAAGVKDEAIARQLGVSPRTVTRRVAELLDELGARTRFQAGILAQRRGWLPDPSPRD</sequence>
<gene>
    <name evidence="2" type="ORF">GCM10009802_56590</name>
</gene>